<protein>
    <recommendedName>
        <fullName evidence="1">Serine-threonine/tyrosine-protein kinase catalytic domain-containing protein</fullName>
    </recommendedName>
</protein>
<dbReference type="InterPro" id="IPR001245">
    <property type="entry name" value="Ser-Thr/Tyr_kinase_cat_dom"/>
</dbReference>
<dbReference type="Pfam" id="PF07714">
    <property type="entry name" value="PK_Tyr_Ser-Thr"/>
    <property type="match status" value="1"/>
</dbReference>
<sequence length="180" mass="21046">MIIWEVITGYRPFSDREHDELLILDILNGLRPKIPANVPQDLIKLIEQCWHQDPEKRKFIIAPEEKKTISQLEKKYIEREKLWNGGNLGSELVELVRKAETGAIKFPENRDTSILTNKINNQAIYSSRPLTPLISKALTLQSLKLNSNVISGKRIYCIKIIHISYFRYKNNMDHIYNQLF</sequence>
<name>A0A397VAR7_9GLOM</name>
<dbReference type="SUPFAM" id="SSF56112">
    <property type="entry name" value="Protein kinase-like (PK-like)"/>
    <property type="match status" value="1"/>
</dbReference>
<evidence type="ECO:0000259" key="1">
    <source>
        <dbReference type="Pfam" id="PF07714"/>
    </source>
</evidence>
<comment type="caution">
    <text evidence="2">The sequence shown here is derived from an EMBL/GenBank/DDBJ whole genome shotgun (WGS) entry which is preliminary data.</text>
</comment>
<dbReference type="InterPro" id="IPR011009">
    <property type="entry name" value="Kinase-like_dom_sf"/>
</dbReference>
<evidence type="ECO:0000313" key="3">
    <source>
        <dbReference type="Proteomes" id="UP000266673"/>
    </source>
</evidence>
<dbReference type="Proteomes" id="UP000266673">
    <property type="component" value="Unassembled WGS sequence"/>
</dbReference>
<proteinExistence type="predicted"/>
<evidence type="ECO:0000313" key="2">
    <source>
        <dbReference type="EMBL" id="RIB19584.1"/>
    </source>
</evidence>
<keyword evidence="3" id="KW-1185">Reference proteome</keyword>
<gene>
    <name evidence="2" type="ORF">C2G38_2015748</name>
</gene>
<reference evidence="2 3" key="1">
    <citation type="submission" date="2018-06" db="EMBL/GenBank/DDBJ databases">
        <title>Comparative genomics reveals the genomic features of Rhizophagus irregularis, R. cerebriforme, R. diaphanum and Gigaspora rosea, and their symbiotic lifestyle signature.</title>
        <authorList>
            <person name="Morin E."/>
            <person name="San Clemente H."/>
            <person name="Chen E.C.H."/>
            <person name="De La Providencia I."/>
            <person name="Hainaut M."/>
            <person name="Kuo A."/>
            <person name="Kohler A."/>
            <person name="Murat C."/>
            <person name="Tang N."/>
            <person name="Roy S."/>
            <person name="Loubradou J."/>
            <person name="Henrissat B."/>
            <person name="Grigoriev I.V."/>
            <person name="Corradi N."/>
            <person name="Roux C."/>
            <person name="Martin F.M."/>
        </authorList>
    </citation>
    <scope>NUCLEOTIDE SEQUENCE [LARGE SCALE GENOMIC DNA]</scope>
    <source>
        <strain evidence="2 3">DAOM 194757</strain>
    </source>
</reference>
<organism evidence="2 3">
    <name type="scientific">Gigaspora rosea</name>
    <dbReference type="NCBI Taxonomy" id="44941"/>
    <lineage>
        <taxon>Eukaryota</taxon>
        <taxon>Fungi</taxon>
        <taxon>Fungi incertae sedis</taxon>
        <taxon>Mucoromycota</taxon>
        <taxon>Glomeromycotina</taxon>
        <taxon>Glomeromycetes</taxon>
        <taxon>Diversisporales</taxon>
        <taxon>Gigasporaceae</taxon>
        <taxon>Gigaspora</taxon>
    </lineage>
</organism>
<dbReference type="Gene3D" id="1.10.510.10">
    <property type="entry name" value="Transferase(Phosphotransferase) domain 1"/>
    <property type="match status" value="1"/>
</dbReference>
<dbReference type="EMBL" id="QKWP01000465">
    <property type="protein sequence ID" value="RIB19584.1"/>
    <property type="molecule type" value="Genomic_DNA"/>
</dbReference>
<dbReference type="STRING" id="44941.A0A397VAR7"/>
<feature type="domain" description="Serine-threonine/tyrosine-protein kinase catalytic" evidence="1">
    <location>
        <begin position="2"/>
        <end position="58"/>
    </location>
</feature>
<dbReference type="AlphaFoldDB" id="A0A397VAR7"/>
<dbReference type="OrthoDB" id="10261027at2759"/>
<dbReference type="GO" id="GO:0004672">
    <property type="term" value="F:protein kinase activity"/>
    <property type="evidence" value="ECO:0007669"/>
    <property type="project" value="InterPro"/>
</dbReference>
<accession>A0A397VAR7</accession>